<feature type="transmembrane region" description="Helical" evidence="6">
    <location>
        <begin position="353"/>
        <end position="373"/>
    </location>
</feature>
<dbReference type="Gene3D" id="1.20.1720.10">
    <property type="entry name" value="Multidrug resistance protein D"/>
    <property type="match status" value="1"/>
</dbReference>
<dbReference type="Proteomes" id="UP000240527">
    <property type="component" value="Chromosome"/>
</dbReference>
<feature type="transmembrane region" description="Helical" evidence="6">
    <location>
        <begin position="187"/>
        <end position="208"/>
    </location>
</feature>
<dbReference type="Gene3D" id="1.20.1250.20">
    <property type="entry name" value="MFS general substrate transporter like domains"/>
    <property type="match status" value="1"/>
</dbReference>
<reference evidence="8 9" key="1">
    <citation type="journal article" date="2015" name="Biotechnol. Bioeng.">
        <title>Genome sequence and phenotypic characterization of Caulobacter segnis.</title>
        <authorList>
            <person name="Patel S."/>
            <person name="Fletcher B."/>
            <person name="Scott D.C."/>
            <person name="Ely B."/>
        </authorList>
    </citation>
    <scope>NUCLEOTIDE SEQUENCE [LARGE SCALE GENOMIC DNA]</scope>
    <source>
        <strain evidence="8 9">TK0059</strain>
    </source>
</reference>
<feature type="domain" description="Major facilitator superfamily (MFS) profile" evidence="7">
    <location>
        <begin position="35"/>
        <end position="519"/>
    </location>
</feature>
<comment type="subcellular location">
    <subcellularLocation>
        <location evidence="1">Membrane</location>
        <topology evidence="1">Multi-pass membrane protein</topology>
    </subcellularLocation>
</comment>
<feature type="region of interest" description="Disordered" evidence="5">
    <location>
        <begin position="1"/>
        <end position="26"/>
    </location>
</feature>
<feature type="transmembrane region" description="Helical" evidence="6">
    <location>
        <begin position="35"/>
        <end position="56"/>
    </location>
</feature>
<sequence>MSSFDRTRPILDAASPSNAQPIDPTIDDPNRRRRILIAVCVALMAVIAAVTGLNVAQPHLALELGASQSQVLWVINIYAISLAALLLPLGAVGDRWGRKPVLLTGLAVFGVASVASGLAPTVGVMLAARGLSGLGAAMIMPVTLSVITSVFPAEERSKAIGVWTGVAGAGGVLGMFLSAVLVDFLTWRWLFALPVMLVLIAFVLALRSVPNSRQVFRHRFDGLGSLLSLLAVMGASYALHEGPAAGWTAAQTLAGLALGLCAFVAFVVWELQQAEPLLDIRLFGRPRLARGAVSLVTWFGVQAGVFVVLYPFFQAVLGWSGLRATLGLMPMALLMMVFSGVAPRLSARIGPRATIASGVLLGGAGLALMSLLVSVNGGYLSVLPGMVTMGVGMGLAMAPSTEAITSSLPQEQQGVASALNDVTRELGTSLGVALLGAVFAAGYGGALTPRLAGFPAEAAVLAGQNIANAMAMVDDGRPYGRALYQIAQEAFVEGWRQSMWAGVAVMAVLLVFVIPRGPAPRAPGQAVRTPPGSNARNLKP</sequence>
<name>A0ABN5IWG9_9CAUL</name>
<accession>A0ABN5IWG9</accession>
<keyword evidence="2 6" id="KW-0812">Transmembrane</keyword>
<evidence type="ECO:0000259" key="7">
    <source>
        <dbReference type="PROSITE" id="PS50850"/>
    </source>
</evidence>
<feature type="compositionally biased region" description="Polar residues" evidence="5">
    <location>
        <begin position="531"/>
        <end position="540"/>
    </location>
</feature>
<evidence type="ECO:0000313" key="9">
    <source>
        <dbReference type="Proteomes" id="UP000240527"/>
    </source>
</evidence>
<evidence type="ECO:0000256" key="2">
    <source>
        <dbReference type="ARBA" id="ARBA00022692"/>
    </source>
</evidence>
<keyword evidence="9" id="KW-1185">Reference proteome</keyword>
<evidence type="ECO:0000256" key="3">
    <source>
        <dbReference type="ARBA" id="ARBA00022989"/>
    </source>
</evidence>
<keyword evidence="4 6" id="KW-0472">Membrane</keyword>
<dbReference type="PANTHER" id="PTHR42718">
    <property type="entry name" value="MAJOR FACILITATOR SUPERFAMILY MULTIDRUG TRANSPORTER MFSC"/>
    <property type="match status" value="1"/>
</dbReference>
<gene>
    <name evidence="8" type="ORF">B7G68_15405</name>
</gene>
<dbReference type="Pfam" id="PF07690">
    <property type="entry name" value="MFS_1"/>
    <property type="match status" value="1"/>
</dbReference>
<dbReference type="PROSITE" id="PS50850">
    <property type="entry name" value="MFS"/>
    <property type="match status" value="1"/>
</dbReference>
<dbReference type="InterPro" id="IPR020846">
    <property type="entry name" value="MFS_dom"/>
</dbReference>
<dbReference type="SUPFAM" id="SSF103473">
    <property type="entry name" value="MFS general substrate transporter"/>
    <property type="match status" value="1"/>
</dbReference>
<feature type="transmembrane region" description="Helical" evidence="6">
    <location>
        <begin position="252"/>
        <end position="271"/>
    </location>
</feature>
<evidence type="ECO:0000256" key="6">
    <source>
        <dbReference type="SAM" id="Phobius"/>
    </source>
</evidence>
<evidence type="ECO:0000256" key="5">
    <source>
        <dbReference type="SAM" id="MobiDB-lite"/>
    </source>
</evidence>
<feature type="transmembrane region" description="Helical" evidence="6">
    <location>
        <begin position="498"/>
        <end position="515"/>
    </location>
</feature>
<dbReference type="InterPro" id="IPR036259">
    <property type="entry name" value="MFS_trans_sf"/>
</dbReference>
<evidence type="ECO:0000256" key="4">
    <source>
        <dbReference type="ARBA" id="ARBA00023136"/>
    </source>
</evidence>
<feature type="region of interest" description="Disordered" evidence="5">
    <location>
        <begin position="520"/>
        <end position="540"/>
    </location>
</feature>
<dbReference type="PANTHER" id="PTHR42718:SF42">
    <property type="entry name" value="EXPORT PROTEIN"/>
    <property type="match status" value="1"/>
</dbReference>
<evidence type="ECO:0000256" key="1">
    <source>
        <dbReference type="ARBA" id="ARBA00004141"/>
    </source>
</evidence>
<evidence type="ECO:0000313" key="8">
    <source>
        <dbReference type="EMBL" id="AVQ03112.1"/>
    </source>
</evidence>
<feature type="transmembrane region" description="Helical" evidence="6">
    <location>
        <begin position="319"/>
        <end position="341"/>
    </location>
</feature>
<feature type="transmembrane region" description="Helical" evidence="6">
    <location>
        <begin position="134"/>
        <end position="153"/>
    </location>
</feature>
<feature type="transmembrane region" description="Helical" evidence="6">
    <location>
        <begin position="379"/>
        <end position="398"/>
    </location>
</feature>
<organism evidence="8 9">
    <name type="scientific">Caulobacter segnis</name>
    <dbReference type="NCBI Taxonomy" id="88688"/>
    <lineage>
        <taxon>Bacteria</taxon>
        <taxon>Pseudomonadati</taxon>
        <taxon>Pseudomonadota</taxon>
        <taxon>Alphaproteobacteria</taxon>
        <taxon>Caulobacterales</taxon>
        <taxon>Caulobacteraceae</taxon>
        <taxon>Caulobacter</taxon>
    </lineage>
</organism>
<feature type="transmembrane region" description="Helical" evidence="6">
    <location>
        <begin position="220"/>
        <end position="240"/>
    </location>
</feature>
<dbReference type="CDD" id="cd17321">
    <property type="entry name" value="MFS_MMR_MDR_like"/>
    <property type="match status" value="1"/>
</dbReference>
<feature type="transmembrane region" description="Helical" evidence="6">
    <location>
        <begin position="101"/>
        <end position="128"/>
    </location>
</feature>
<feature type="transmembrane region" description="Helical" evidence="6">
    <location>
        <begin position="71"/>
        <end position="89"/>
    </location>
</feature>
<feature type="transmembrane region" description="Helical" evidence="6">
    <location>
        <begin position="426"/>
        <end position="446"/>
    </location>
</feature>
<proteinExistence type="predicted"/>
<dbReference type="InterPro" id="IPR011701">
    <property type="entry name" value="MFS"/>
</dbReference>
<protein>
    <submittedName>
        <fullName evidence="8">MFS transporter</fullName>
    </submittedName>
</protein>
<dbReference type="EMBL" id="CP027850">
    <property type="protein sequence ID" value="AVQ03112.1"/>
    <property type="molecule type" value="Genomic_DNA"/>
</dbReference>
<feature type="transmembrane region" description="Helical" evidence="6">
    <location>
        <begin position="292"/>
        <end position="313"/>
    </location>
</feature>
<keyword evidence="3 6" id="KW-1133">Transmembrane helix</keyword>
<feature type="transmembrane region" description="Helical" evidence="6">
    <location>
        <begin position="160"/>
        <end position="181"/>
    </location>
</feature>